<sequence length="124" mass="13470">MVISSVIVRLIPIESTAEETLQPAARFVQSSLENKPLLVTSFDSETTDAVRVSRAIMFDMTTLAASNAHSSEYFAFVLAMAIALVLTAAHRRGEKVLPRGSDNRQELDSMAPGCQNDVKTTITV</sequence>
<name>A0AAV4BE32_9GAST</name>
<comment type="caution">
    <text evidence="2">The sequence shown here is derived from an EMBL/GenBank/DDBJ whole genome shotgun (WGS) entry which is preliminary data.</text>
</comment>
<dbReference type="Proteomes" id="UP000735302">
    <property type="component" value="Unassembled WGS sequence"/>
</dbReference>
<dbReference type="EMBL" id="BLXT01004901">
    <property type="protein sequence ID" value="GFO17828.1"/>
    <property type="molecule type" value="Genomic_DNA"/>
</dbReference>
<gene>
    <name evidence="2" type="ORF">PoB_004433300</name>
</gene>
<dbReference type="AlphaFoldDB" id="A0AAV4BE32"/>
<protein>
    <submittedName>
        <fullName evidence="2">Uncharacterized protein</fullName>
    </submittedName>
</protein>
<keyword evidence="3" id="KW-1185">Reference proteome</keyword>
<feature type="compositionally biased region" description="Basic and acidic residues" evidence="1">
    <location>
        <begin position="97"/>
        <end position="107"/>
    </location>
</feature>
<evidence type="ECO:0000256" key="1">
    <source>
        <dbReference type="SAM" id="MobiDB-lite"/>
    </source>
</evidence>
<evidence type="ECO:0000313" key="2">
    <source>
        <dbReference type="EMBL" id="GFO17828.1"/>
    </source>
</evidence>
<proteinExistence type="predicted"/>
<accession>A0AAV4BE32</accession>
<feature type="region of interest" description="Disordered" evidence="1">
    <location>
        <begin position="97"/>
        <end position="124"/>
    </location>
</feature>
<reference evidence="2 3" key="1">
    <citation type="journal article" date="2021" name="Elife">
        <title>Chloroplast acquisition without the gene transfer in kleptoplastic sea slugs, Plakobranchus ocellatus.</title>
        <authorList>
            <person name="Maeda T."/>
            <person name="Takahashi S."/>
            <person name="Yoshida T."/>
            <person name="Shimamura S."/>
            <person name="Takaki Y."/>
            <person name="Nagai Y."/>
            <person name="Toyoda A."/>
            <person name="Suzuki Y."/>
            <person name="Arimoto A."/>
            <person name="Ishii H."/>
            <person name="Satoh N."/>
            <person name="Nishiyama T."/>
            <person name="Hasebe M."/>
            <person name="Maruyama T."/>
            <person name="Minagawa J."/>
            <person name="Obokata J."/>
            <person name="Shigenobu S."/>
        </authorList>
    </citation>
    <scope>NUCLEOTIDE SEQUENCE [LARGE SCALE GENOMIC DNA]</scope>
</reference>
<organism evidence="2 3">
    <name type="scientific">Plakobranchus ocellatus</name>
    <dbReference type="NCBI Taxonomy" id="259542"/>
    <lineage>
        <taxon>Eukaryota</taxon>
        <taxon>Metazoa</taxon>
        <taxon>Spiralia</taxon>
        <taxon>Lophotrochozoa</taxon>
        <taxon>Mollusca</taxon>
        <taxon>Gastropoda</taxon>
        <taxon>Heterobranchia</taxon>
        <taxon>Euthyneura</taxon>
        <taxon>Panpulmonata</taxon>
        <taxon>Sacoglossa</taxon>
        <taxon>Placobranchoidea</taxon>
        <taxon>Plakobranchidae</taxon>
        <taxon>Plakobranchus</taxon>
    </lineage>
</organism>
<evidence type="ECO:0000313" key="3">
    <source>
        <dbReference type="Proteomes" id="UP000735302"/>
    </source>
</evidence>